<evidence type="ECO:0000256" key="1">
    <source>
        <dbReference type="SAM" id="Coils"/>
    </source>
</evidence>
<keyword evidence="1" id="KW-0175">Coiled coil</keyword>
<dbReference type="Proteomes" id="UP001173223">
    <property type="component" value="Unassembled WGS sequence"/>
</dbReference>
<dbReference type="EMBL" id="JAMGTK010000023">
    <property type="protein sequence ID" value="MDK4512791.1"/>
    <property type="molecule type" value="Genomic_DNA"/>
</dbReference>
<name>A0AAW6WDJ2_9FUSO</name>
<proteinExistence type="predicted"/>
<keyword evidence="3" id="KW-1185">Reference proteome</keyword>
<dbReference type="RefSeq" id="WP_285049309.1">
    <property type="nucleotide sequence ID" value="NZ_JAMGTK010000023.1"/>
</dbReference>
<evidence type="ECO:0000313" key="2">
    <source>
        <dbReference type="EMBL" id="MDK4512791.1"/>
    </source>
</evidence>
<dbReference type="AlphaFoldDB" id="A0AAW6WDJ2"/>
<gene>
    <name evidence="2" type="ORF">MWG07_11080</name>
</gene>
<reference evidence="2" key="2">
    <citation type="submission" date="2022-04" db="EMBL/GenBank/DDBJ databases">
        <authorList>
            <person name="Livingstone P.G."/>
        </authorList>
    </citation>
    <scope>NUCLEOTIDE SEQUENCE</scope>
    <source>
        <strain evidence="2">BRON_8</strain>
    </source>
</reference>
<reference evidence="2" key="1">
    <citation type="journal article" date="2022" name="Gene">
        <title>A genome-led study on the pathogenesis of Fusobacterium necrophorum infections.</title>
        <authorList>
            <person name="Thapa G."/>
            <person name="Jayal A."/>
            <person name="Sikazwe E."/>
            <person name="Perry T."/>
            <person name="Mohammed Al Balushi A."/>
            <person name="Livingstone P."/>
        </authorList>
    </citation>
    <scope>NUCLEOTIDE SEQUENCE</scope>
    <source>
        <strain evidence="2">BRON_8</strain>
    </source>
</reference>
<accession>A0AAW6WDJ2</accession>
<comment type="caution">
    <text evidence="2">The sequence shown here is derived from an EMBL/GenBank/DDBJ whole genome shotgun (WGS) entry which is preliminary data.</text>
</comment>
<sequence>MTQEKIERIITLENKRKDMKQRIKYVKEEMEGNKSGFSIAVGRPVRRGIALPLIPVSIEIVEMAIEELEKELQAIEQELEAM</sequence>
<protein>
    <submittedName>
        <fullName evidence="2">Uncharacterized protein</fullName>
    </submittedName>
</protein>
<feature type="coiled-coil region" evidence="1">
    <location>
        <begin position="2"/>
        <end position="29"/>
    </location>
</feature>
<organism evidence="2 3">
    <name type="scientific">Fusobacterium necrophorum</name>
    <dbReference type="NCBI Taxonomy" id="859"/>
    <lineage>
        <taxon>Bacteria</taxon>
        <taxon>Fusobacteriati</taxon>
        <taxon>Fusobacteriota</taxon>
        <taxon>Fusobacteriia</taxon>
        <taxon>Fusobacteriales</taxon>
        <taxon>Fusobacteriaceae</taxon>
        <taxon>Fusobacterium</taxon>
    </lineage>
</organism>
<evidence type="ECO:0000313" key="3">
    <source>
        <dbReference type="Proteomes" id="UP001173223"/>
    </source>
</evidence>